<dbReference type="STRING" id="1302690.BUE76_19585"/>
<dbReference type="Pfam" id="PF04542">
    <property type="entry name" value="Sigma70_r2"/>
    <property type="match status" value="1"/>
</dbReference>
<dbReference type="GO" id="GO:0003677">
    <property type="term" value="F:DNA binding"/>
    <property type="evidence" value="ECO:0007669"/>
    <property type="project" value="InterPro"/>
</dbReference>
<dbReference type="NCBIfam" id="TIGR02985">
    <property type="entry name" value="Sig70_bacteroi1"/>
    <property type="match status" value="1"/>
</dbReference>
<dbReference type="Pfam" id="PF08281">
    <property type="entry name" value="Sigma70_r4_2"/>
    <property type="match status" value="1"/>
</dbReference>
<dbReference type="NCBIfam" id="TIGR02937">
    <property type="entry name" value="sigma70-ECF"/>
    <property type="match status" value="1"/>
</dbReference>
<name>A0A1M5DXY8_9BACT</name>
<keyword evidence="3" id="KW-0731">Sigma factor</keyword>
<feature type="domain" description="RNA polymerase sigma-70 region 2" evidence="5">
    <location>
        <begin position="27"/>
        <end position="94"/>
    </location>
</feature>
<dbReference type="InterPro" id="IPR013249">
    <property type="entry name" value="RNA_pol_sigma70_r4_t2"/>
</dbReference>
<keyword evidence="8" id="KW-1185">Reference proteome</keyword>
<sequence length="184" mass="21485">MKTPACLSDPELFCLLKEGQPSAFDIIYKRYYPQLYRAAWQQLGCHEYAEEMAQEVLVQLYQKRTAIGSTEHLSGYLFTLLRNRMVDLYRQQKRKQNLDLKLRQKQSIVTPPAELALESKQLAQDIEQTISRLPEKCRVVFRLSREQNLSNQEIADKMNLSVSTVEKHIAKALKKLREVVELRS</sequence>
<dbReference type="PANTHER" id="PTHR43133:SF46">
    <property type="entry name" value="RNA POLYMERASE SIGMA-70 FACTOR ECF SUBFAMILY"/>
    <property type="match status" value="1"/>
</dbReference>
<keyword evidence="2" id="KW-0805">Transcription regulation</keyword>
<evidence type="ECO:0000256" key="3">
    <source>
        <dbReference type="ARBA" id="ARBA00023082"/>
    </source>
</evidence>
<dbReference type="GO" id="GO:0016987">
    <property type="term" value="F:sigma factor activity"/>
    <property type="evidence" value="ECO:0007669"/>
    <property type="project" value="UniProtKB-KW"/>
</dbReference>
<dbReference type="PRINTS" id="PR00038">
    <property type="entry name" value="HTHLUXR"/>
</dbReference>
<comment type="similarity">
    <text evidence="1">Belongs to the sigma-70 factor family. ECF subfamily.</text>
</comment>
<dbReference type="CDD" id="cd06171">
    <property type="entry name" value="Sigma70_r4"/>
    <property type="match status" value="1"/>
</dbReference>
<accession>A0A1M5DXY8</accession>
<dbReference type="InterPro" id="IPR007627">
    <property type="entry name" value="RNA_pol_sigma70_r2"/>
</dbReference>
<evidence type="ECO:0000313" key="8">
    <source>
        <dbReference type="Proteomes" id="UP000184368"/>
    </source>
</evidence>
<keyword evidence="4" id="KW-0804">Transcription</keyword>
<dbReference type="SUPFAM" id="SSF88946">
    <property type="entry name" value="Sigma2 domain of RNA polymerase sigma factors"/>
    <property type="match status" value="1"/>
</dbReference>
<organism evidence="7 8">
    <name type="scientific">Cnuella takakiae</name>
    <dbReference type="NCBI Taxonomy" id="1302690"/>
    <lineage>
        <taxon>Bacteria</taxon>
        <taxon>Pseudomonadati</taxon>
        <taxon>Bacteroidota</taxon>
        <taxon>Chitinophagia</taxon>
        <taxon>Chitinophagales</taxon>
        <taxon>Chitinophagaceae</taxon>
        <taxon>Cnuella</taxon>
    </lineage>
</organism>
<reference evidence="7 8" key="1">
    <citation type="submission" date="2016-11" db="EMBL/GenBank/DDBJ databases">
        <authorList>
            <person name="Jaros S."/>
            <person name="Januszkiewicz K."/>
            <person name="Wedrychowicz H."/>
        </authorList>
    </citation>
    <scope>NUCLEOTIDE SEQUENCE [LARGE SCALE GENOMIC DNA]</scope>
    <source>
        <strain evidence="7 8">DSM 26897</strain>
    </source>
</reference>
<dbReference type="InterPro" id="IPR039425">
    <property type="entry name" value="RNA_pol_sigma-70-like"/>
</dbReference>
<dbReference type="SUPFAM" id="SSF88659">
    <property type="entry name" value="Sigma3 and sigma4 domains of RNA polymerase sigma factors"/>
    <property type="match status" value="1"/>
</dbReference>
<dbReference type="Gene3D" id="1.10.10.10">
    <property type="entry name" value="Winged helix-like DNA-binding domain superfamily/Winged helix DNA-binding domain"/>
    <property type="match status" value="1"/>
</dbReference>
<dbReference type="InterPro" id="IPR000792">
    <property type="entry name" value="Tscrpt_reg_LuxR_C"/>
</dbReference>
<protein>
    <submittedName>
        <fullName evidence="7">RNA polymerase sigma-70 factor, ECF subfamily</fullName>
    </submittedName>
</protein>
<gene>
    <name evidence="7" type="ORF">SAMN05444008_111124</name>
</gene>
<dbReference type="PANTHER" id="PTHR43133">
    <property type="entry name" value="RNA POLYMERASE ECF-TYPE SIGMA FACTO"/>
    <property type="match status" value="1"/>
</dbReference>
<dbReference type="InterPro" id="IPR014284">
    <property type="entry name" value="RNA_pol_sigma-70_dom"/>
</dbReference>
<dbReference type="GO" id="GO:0006352">
    <property type="term" value="P:DNA-templated transcription initiation"/>
    <property type="evidence" value="ECO:0007669"/>
    <property type="project" value="InterPro"/>
</dbReference>
<proteinExistence type="inferred from homology"/>
<dbReference type="InterPro" id="IPR036388">
    <property type="entry name" value="WH-like_DNA-bd_sf"/>
</dbReference>
<dbReference type="AlphaFoldDB" id="A0A1M5DXY8"/>
<feature type="domain" description="RNA polymerase sigma factor 70 region 4 type 2" evidence="6">
    <location>
        <begin position="124"/>
        <end position="176"/>
    </location>
</feature>
<evidence type="ECO:0000313" key="7">
    <source>
        <dbReference type="EMBL" id="SHF71776.1"/>
    </source>
</evidence>
<dbReference type="InterPro" id="IPR013324">
    <property type="entry name" value="RNA_pol_sigma_r3/r4-like"/>
</dbReference>
<dbReference type="InterPro" id="IPR013325">
    <property type="entry name" value="RNA_pol_sigma_r2"/>
</dbReference>
<dbReference type="EMBL" id="FQUO01000011">
    <property type="protein sequence ID" value="SHF71776.1"/>
    <property type="molecule type" value="Genomic_DNA"/>
</dbReference>
<evidence type="ECO:0000256" key="2">
    <source>
        <dbReference type="ARBA" id="ARBA00023015"/>
    </source>
</evidence>
<evidence type="ECO:0000259" key="5">
    <source>
        <dbReference type="Pfam" id="PF04542"/>
    </source>
</evidence>
<evidence type="ECO:0000259" key="6">
    <source>
        <dbReference type="Pfam" id="PF08281"/>
    </source>
</evidence>
<evidence type="ECO:0000256" key="4">
    <source>
        <dbReference type="ARBA" id="ARBA00023163"/>
    </source>
</evidence>
<dbReference type="Proteomes" id="UP000184368">
    <property type="component" value="Unassembled WGS sequence"/>
</dbReference>
<dbReference type="InterPro" id="IPR014327">
    <property type="entry name" value="RNA_pol_sigma70_bacteroid"/>
</dbReference>
<evidence type="ECO:0000256" key="1">
    <source>
        <dbReference type="ARBA" id="ARBA00010641"/>
    </source>
</evidence>
<dbReference type="Gene3D" id="1.10.1740.10">
    <property type="match status" value="1"/>
</dbReference>